<feature type="transmembrane region" description="Helical" evidence="1">
    <location>
        <begin position="171"/>
        <end position="193"/>
    </location>
</feature>
<keyword evidence="1" id="KW-0472">Membrane</keyword>
<dbReference type="EMBL" id="JAOYOD010000001">
    <property type="protein sequence ID" value="MCV9386752.1"/>
    <property type="molecule type" value="Genomic_DNA"/>
</dbReference>
<protein>
    <submittedName>
        <fullName evidence="2">Chemotaxis protein</fullName>
    </submittedName>
</protein>
<sequence>MSLFSKFKWVFSILLIFAIVLATNLVDKGNFDKLKYSIETIYKDRLVAKGLIFELSYLIQEKQIALLKSDSLFYQQQRLGVNDEIKELIAKFEKTELTIDEFEMFEDFRENVKEELELEKQFIDSGFENREQLLDQIYLLHDNLHELSKIQLSEGKRQMSMSQKTMDTIELFTQMEIIFLIVIAIIAQVIVLYKSSAKPNKLE</sequence>
<organism evidence="2 3">
    <name type="scientific">Reichenbachiella ulvae</name>
    <dbReference type="NCBI Taxonomy" id="2980104"/>
    <lineage>
        <taxon>Bacteria</taxon>
        <taxon>Pseudomonadati</taxon>
        <taxon>Bacteroidota</taxon>
        <taxon>Cytophagia</taxon>
        <taxon>Cytophagales</taxon>
        <taxon>Reichenbachiellaceae</taxon>
        <taxon>Reichenbachiella</taxon>
    </lineage>
</organism>
<keyword evidence="3" id="KW-1185">Reference proteome</keyword>
<proteinExistence type="predicted"/>
<name>A0ABT3CT24_9BACT</name>
<keyword evidence="1" id="KW-1133">Transmembrane helix</keyword>
<keyword evidence="1" id="KW-0812">Transmembrane</keyword>
<evidence type="ECO:0000313" key="3">
    <source>
        <dbReference type="Proteomes" id="UP001300692"/>
    </source>
</evidence>
<reference evidence="2 3" key="1">
    <citation type="submission" date="2022-10" db="EMBL/GenBank/DDBJ databases">
        <title>Comparative genomics and taxonomic characterization of three novel marine species of genus Reichenbachiella exhibiting antioxidant and polysaccharide degradation activities.</title>
        <authorList>
            <person name="Muhammad N."/>
            <person name="Lee Y.-J."/>
            <person name="Ko J."/>
            <person name="Kim S.-G."/>
        </authorList>
    </citation>
    <scope>NUCLEOTIDE SEQUENCE [LARGE SCALE GENOMIC DNA]</scope>
    <source>
        <strain evidence="2 3">ABR2-5</strain>
    </source>
</reference>
<gene>
    <name evidence="2" type="ORF">N7U62_08765</name>
</gene>
<dbReference type="RefSeq" id="WP_264137587.1">
    <property type="nucleotide sequence ID" value="NZ_JAOYOD010000001.1"/>
</dbReference>
<accession>A0ABT3CT24</accession>
<dbReference type="Proteomes" id="UP001300692">
    <property type="component" value="Unassembled WGS sequence"/>
</dbReference>
<evidence type="ECO:0000313" key="2">
    <source>
        <dbReference type="EMBL" id="MCV9386752.1"/>
    </source>
</evidence>
<evidence type="ECO:0000256" key="1">
    <source>
        <dbReference type="SAM" id="Phobius"/>
    </source>
</evidence>
<comment type="caution">
    <text evidence="2">The sequence shown here is derived from an EMBL/GenBank/DDBJ whole genome shotgun (WGS) entry which is preliminary data.</text>
</comment>